<dbReference type="RefSeq" id="XP_009057847.1">
    <property type="nucleotide sequence ID" value="XM_009059599.1"/>
</dbReference>
<dbReference type="OMA" id="CEGANEY"/>
<keyword evidence="4" id="KW-1185">Reference proteome</keyword>
<dbReference type="CTD" id="20247756"/>
<accession>V4A7W7</accession>
<organism evidence="3 4">
    <name type="scientific">Lottia gigantea</name>
    <name type="common">Giant owl limpet</name>
    <dbReference type="NCBI Taxonomy" id="225164"/>
    <lineage>
        <taxon>Eukaryota</taxon>
        <taxon>Metazoa</taxon>
        <taxon>Spiralia</taxon>
        <taxon>Lophotrochozoa</taxon>
        <taxon>Mollusca</taxon>
        <taxon>Gastropoda</taxon>
        <taxon>Patellogastropoda</taxon>
        <taxon>Lottioidea</taxon>
        <taxon>Lottiidae</taxon>
        <taxon>Lottia</taxon>
    </lineage>
</organism>
<protein>
    <submittedName>
        <fullName evidence="3">Uncharacterized protein</fullName>
    </submittedName>
</protein>
<feature type="signal peptide" evidence="2">
    <location>
        <begin position="1"/>
        <end position="24"/>
    </location>
</feature>
<gene>
    <name evidence="3" type="ORF">LOTGIDRAFT_228702</name>
</gene>
<dbReference type="GeneID" id="20247756"/>
<proteinExistence type="predicted"/>
<dbReference type="EMBL" id="KB202283">
    <property type="protein sequence ID" value="ESO91140.1"/>
    <property type="molecule type" value="Genomic_DNA"/>
</dbReference>
<evidence type="ECO:0000256" key="2">
    <source>
        <dbReference type="SAM" id="SignalP"/>
    </source>
</evidence>
<reference evidence="3 4" key="1">
    <citation type="journal article" date="2013" name="Nature">
        <title>Insights into bilaterian evolution from three spiralian genomes.</title>
        <authorList>
            <person name="Simakov O."/>
            <person name="Marletaz F."/>
            <person name="Cho S.J."/>
            <person name="Edsinger-Gonzales E."/>
            <person name="Havlak P."/>
            <person name="Hellsten U."/>
            <person name="Kuo D.H."/>
            <person name="Larsson T."/>
            <person name="Lv J."/>
            <person name="Arendt D."/>
            <person name="Savage R."/>
            <person name="Osoegawa K."/>
            <person name="de Jong P."/>
            <person name="Grimwood J."/>
            <person name="Chapman J.A."/>
            <person name="Shapiro H."/>
            <person name="Aerts A."/>
            <person name="Otillar R.P."/>
            <person name="Terry A.Y."/>
            <person name="Boore J.L."/>
            <person name="Grigoriev I.V."/>
            <person name="Lindberg D.R."/>
            <person name="Seaver E.C."/>
            <person name="Weisblat D.A."/>
            <person name="Putnam N.H."/>
            <person name="Rokhsar D.S."/>
        </authorList>
    </citation>
    <scope>NUCLEOTIDE SEQUENCE [LARGE SCALE GENOMIC DNA]</scope>
</reference>
<keyword evidence="1" id="KW-0812">Transmembrane</keyword>
<evidence type="ECO:0000313" key="4">
    <source>
        <dbReference type="Proteomes" id="UP000030746"/>
    </source>
</evidence>
<name>V4A7W7_LOTGI</name>
<evidence type="ECO:0000313" key="3">
    <source>
        <dbReference type="EMBL" id="ESO91140.1"/>
    </source>
</evidence>
<keyword evidence="2" id="KW-0732">Signal</keyword>
<dbReference type="OrthoDB" id="6043430at2759"/>
<evidence type="ECO:0000256" key="1">
    <source>
        <dbReference type="SAM" id="Phobius"/>
    </source>
</evidence>
<dbReference type="AlphaFoldDB" id="V4A7W7"/>
<keyword evidence="1" id="KW-0472">Membrane</keyword>
<dbReference type="Proteomes" id="UP000030746">
    <property type="component" value="Unassembled WGS sequence"/>
</dbReference>
<feature type="chain" id="PRO_5004716649" evidence="2">
    <location>
        <begin position="25"/>
        <end position="368"/>
    </location>
</feature>
<dbReference type="HOGENOM" id="CLU_757118_0_0_1"/>
<sequence>MAIKQLLAAGCFVVLVVLFDLATCQQGSNSQCQQTFVNNAMKCVQNGSVNYQNLLYLTSNRSRGSAPPEGTEAFKNRACLSRMTIDSCGKMIAATMRNSTMCMSPMEQQQLMLTAASIFGEFDRVCAHPCRYTLTQEIRQCFSYSMKGGNSQINPQTFLDEASRGRGSIIGSTHEQVHDFCLNRQSLLSCIKNKINICPDGQYMMKKMKIDIMSLERAFDLLCQHPNVYLHGLQCFNDPTQEVQVCYREMDNKLTNMQILERQQTLTDQQIYMQECSIRLSLMDCEMGAWRRRQHAPCHPAILGLHTELECRLLPDYCMNLFPSLVQQHCSPMNFHQEQRAQFAGAASTTITLTTLFAMLFVSVFARS</sequence>
<keyword evidence="1" id="KW-1133">Transmembrane helix</keyword>
<feature type="transmembrane region" description="Helical" evidence="1">
    <location>
        <begin position="343"/>
        <end position="366"/>
    </location>
</feature>
<dbReference type="KEGG" id="lgi:LOTGIDRAFT_228702"/>